<keyword evidence="3" id="KW-1185">Reference proteome</keyword>
<name>A0ABM1U045_MICOH</name>
<protein>
    <submittedName>
        <fullName evidence="4">Centrosomal protein of 295 kDa</fullName>
    </submittedName>
</protein>
<organism evidence="3 4">
    <name type="scientific">Microtus ochrogaster</name>
    <name type="common">Prairie vole</name>
    <dbReference type="NCBI Taxonomy" id="79684"/>
    <lineage>
        <taxon>Eukaryota</taxon>
        <taxon>Metazoa</taxon>
        <taxon>Chordata</taxon>
        <taxon>Craniata</taxon>
        <taxon>Vertebrata</taxon>
        <taxon>Euteleostomi</taxon>
        <taxon>Mammalia</taxon>
        <taxon>Eutheria</taxon>
        <taxon>Euarchontoglires</taxon>
        <taxon>Glires</taxon>
        <taxon>Rodentia</taxon>
        <taxon>Myomorpha</taxon>
        <taxon>Muroidea</taxon>
        <taxon>Cricetidae</taxon>
        <taxon>Arvicolinae</taxon>
        <taxon>Microtus</taxon>
    </lineage>
</organism>
<sequence length="2532" mass="286513">MTEVTSAWQWPSRRYPNGCWVAGRLRTPVCRETRPHTLSDPLYLKYTEMKRKVMNTGKLRLSPNEEAFILKEDYERRRKLRLLQVREQERGIAFQIREDIKQRRNQQFSRLAEELRAEWEEAQSQKIQNLEKLYLASLRHMGEGHRQAKENEPDLDALAQRAAERKRKAELRHKEALKVQKNQKEMLMKQKTRHIKARKEALLVEKERSAKVARLPPPVPAPFENIEVNRIPSLKTNSSTYHHISTFVSRQMGTKQPDAHLAAEEEARRLEGLRRQAAQQRGERFARAHMRGSRAMKKVHLAQNQERLMEELKQLQKEDLARRRQTVAQMPPQLVELPYRRSEVKEDWQRELECAFEDMYNADRKVKGNLILHLAPEPLPDMSDQLQDEELDLSMERENRVPFAMKTQQIPSRILFKRLLNKIRNQKSLWTIKSVSEDDSELTTSISETEGKAPTMESMESGAVTLEERTLSSEQEQVMDSDRLTIESGPLSSEDKPFFCQADAGKEQAVAAFLPVTTVTQCSVLLHPQEEAAKIRMSARHKQIMEIEEQKQKQLELLEQIEQQKLRLETDCFRAQLEEEENRKKIQQPEVCSAPVSHAVISDEDCHRQMIRNYQHQLLQQNRLHKQSVETARKRLLEYQTILKERYPSKSPMSLIPDSVISGPTQKSQKSAAAADHWVPCQRLKLSPDKCQPVQSSQIPTLDQSHIQAVRQGHFPQRQGETGASEMLAKQSVGSQEHLLQFSQAEAHQRDYKFVPKDSHAPSRTLSYNRPQMLLDTGEVSKPLRTTTCQTLDSQRISSEDCETISSKPTEPSSFLPLVPERSFTSLPVKHESGKVQEPFTTISKSTVSVNQSVISQIHDQPLSSSGTIKAQHSNLKFPQEQLELQKESLQARQEAQEKLAYCTQKELEKQAGLPVFLPSSSGDLFTSLPSASAESGKIQASSAESEATVSSGIMDRLWGFSQPVSSQQTNLEFLQEQISVQKDNLQARREAQEVLLAHKQSKLDEIVHSEQTRPFGPHHMTQKPFSSLTLTDRHSRKIQEQPFPTNKKGLLPSQSEISRSQDGSSSFIQQIPPIHSSLKLLQERLATQRDAIQARDEVQEELLLHRERSLGDTVFGPVKSLSSVVTQHSDASHAVSEVGPKGSQELYSSEKENVVPASHLITPALEEETHGFPQHRQEHFTTLQEQLHIQRVILGARKETQKYALKENELEKGLRCQQTGTLSSSSQGAEWERSQEFLSVKSDSTEPLSLKIPGFQERLVRFSQHTFPMQNNVEENHEWEFIEKESSSQQTGLSSFMPSLGPLSCVSLPSADSGTTQSDSKVTSSHLQVPELQDRLRKISQLIQPQQDSLKALQEQLATQREAIIQCKQEAHEEILREWKERVFPEQVGPSPLIPQHSLASFPLSDSERTQELCSSTSEDGVSSSSSEMLALPGRALGLSHTALPQQSNVTAHPEHLHAQTNSFHSMEKAQEELMFPKPCKFAEIEHFIHPHHGDLKAHQQQLDVQRKATRSDQEIQEELLLMRLNTLEQRVSCKQISSSSFSEQIPLSVANSEGSLQSFPTKSDDPEMPSFHGELPQQDNLTMQLDLEMLSHKDLLLHKLNSQDKSGSPEHAIPALFLSKEIEHPFIPLPFAEAKSESICEAYLPKKELVAPSREAVTPRMQNRLLSYSQPVLTQQDNMTLQKQLHLQREALHSRQKAQEELLMQRQTALKQQMEKHKETLKEFLNISQARKSTGENDLKIQNIDELRGWLPLIQAPAWGVSDQEGSSGEQPRSADVHGEHSGESLGKDLSGRASKPPVSKVKCGLDLNQHELSTIQEVESPASGRTSIPGKSDFCQDRDPLRVSVSREQSFLGSPLACDPFGRHQPPAQNSRSHDCDEAGKLKLARDKAETQEMSQELLSSVTVSTGSFLSYEVTDLSLTDPESFSEQTELQEQDSTTKQEETSPFSCAVPSTPVIYQQLYPLGASESLLPKEEEKASDHTHVQQIIDKDLHEANLIPEKRDLQVSGVDLDFPELEHVFPHLHHQLFKPLKPYLDFDLSPFSSGISLDNRDFHEQSSESSSKKPDVKVSSRSTACFTALRANSEQPDVSLAHAATQNFGAEGPEQSFKQLLLEFSSQESQHADLPSIYSIEARGASQGRENHDYSEQTEIQNKKKSVHFQSSTENQSPVCSSPDGSTVFNQLHLLRSSPDSSTSMLGFEELSRKAVTLPQSQRLTQDKNEAIINPPVENSEGSHSLSVQNEMSIQNRFKTETTNPSQVSEAEHITNSFPSSIPVWETESGYGIMEEPDLTLVSTSDISIAETDLANLTLEERDSKAQSCSQVNAISPMEDLLNPLLRQQVLCLKQVKLCRSWCQQQLLPNGTLSARLNGGPRFGCFLTKPRKHSKTKLLSQNQAGASSAETSVYGAALESCMDQPQVAPSVTMKRKKTFMERSYQRQREMRMRNKTQLTTGLSLSRRKGVSKVRAPLPEERRTTQSLIHQRALRLYRQLAEVKQQREEKTKQEVCAQNIARAKEFHKKTLEKLRAKNTC</sequence>
<feature type="region of interest" description="Disordered" evidence="2">
    <location>
        <begin position="2137"/>
        <end position="2177"/>
    </location>
</feature>
<feature type="region of interest" description="Disordered" evidence="2">
    <location>
        <begin position="1406"/>
        <end position="1430"/>
    </location>
</feature>
<evidence type="ECO:0000256" key="2">
    <source>
        <dbReference type="SAM" id="MobiDB-lite"/>
    </source>
</evidence>
<proteinExistence type="predicted"/>
<evidence type="ECO:0000256" key="1">
    <source>
        <dbReference type="SAM" id="Coils"/>
    </source>
</evidence>
<evidence type="ECO:0000313" key="4">
    <source>
        <dbReference type="RefSeq" id="XP_026635357.1"/>
    </source>
</evidence>
<feature type="compositionally biased region" description="Polar residues" evidence="2">
    <location>
        <begin position="2161"/>
        <end position="2177"/>
    </location>
</feature>
<dbReference type="Proteomes" id="UP000694915">
    <property type="component" value="Chromosome 5"/>
</dbReference>
<feature type="region of interest" description="Disordered" evidence="2">
    <location>
        <begin position="1820"/>
        <end position="1839"/>
    </location>
</feature>
<feature type="compositionally biased region" description="Low complexity" evidence="2">
    <location>
        <begin position="1416"/>
        <end position="1428"/>
    </location>
</feature>
<feature type="coiled-coil region" evidence="1">
    <location>
        <begin position="2485"/>
        <end position="2529"/>
    </location>
</feature>
<gene>
    <name evidence="4" type="primary">Cep295</name>
</gene>
<feature type="compositionally biased region" description="Basic and acidic residues" evidence="2">
    <location>
        <begin position="1775"/>
        <end position="1793"/>
    </location>
</feature>
<reference evidence="4" key="1">
    <citation type="submission" date="2025-08" db="UniProtKB">
        <authorList>
            <consortium name="RefSeq"/>
        </authorList>
    </citation>
    <scope>IDENTIFICATION</scope>
</reference>
<feature type="coiled-coil region" evidence="1">
    <location>
        <begin position="544"/>
        <end position="583"/>
    </location>
</feature>
<dbReference type="GeneID" id="101998563"/>
<feature type="compositionally biased region" description="Polar residues" evidence="2">
    <location>
        <begin position="1053"/>
        <end position="1067"/>
    </location>
</feature>
<feature type="region of interest" description="Disordered" evidence="2">
    <location>
        <begin position="1923"/>
        <end position="1949"/>
    </location>
</feature>
<feature type="compositionally biased region" description="Polar residues" evidence="2">
    <location>
        <begin position="1923"/>
        <end position="1938"/>
    </location>
</feature>
<dbReference type="PANTHER" id="PTHR21553">
    <property type="entry name" value="ALMS1-RELATED"/>
    <property type="match status" value="1"/>
</dbReference>
<feature type="region of interest" description="Disordered" evidence="2">
    <location>
        <begin position="1762"/>
        <end position="1803"/>
    </location>
</feature>
<keyword evidence="1" id="KW-0175">Coiled coil</keyword>
<feature type="coiled-coil region" evidence="1">
    <location>
        <begin position="965"/>
        <end position="992"/>
    </location>
</feature>
<feature type="region of interest" description="Disordered" evidence="2">
    <location>
        <begin position="2437"/>
        <end position="2465"/>
    </location>
</feature>
<feature type="region of interest" description="Disordered" evidence="2">
    <location>
        <begin position="1860"/>
        <end position="1881"/>
    </location>
</feature>
<dbReference type="PANTHER" id="PTHR21553:SF25">
    <property type="entry name" value="CENTROSOMAL PROTEIN OF 295 KDA"/>
    <property type="match status" value="1"/>
</dbReference>
<evidence type="ECO:0000313" key="3">
    <source>
        <dbReference type="Proteomes" id="UP000694915"/>
    </source>
</evidence>
<feature type="coiled-coil region" evidence="1">
    <location>
        <begin position="260"/>
        <end position="318"/>
    </location>
</feature>
<accession>A0ABM1U045</accession>
<dbReference type="RefSeq" id="XP_026635357.1">
    <property type="nucleotide sequence ID" value="XM_026779556.1"/>
</dbReference>
<feature type="region of interest" description="Disordered" evidence="2">
    <location>
        <begin position="1038"/>
        <end position="1067"/>
    </location>
</feature>